<feature type="region of interest" description="Disordered" evidence="1">
    <location>
        <begin position="327"/>
        <end position="386"/>
    </location>
</feature>
<comment type="caution">
    <text evidence="2">The sequence shown here is derived from an EMBL/GenBank/DDBJ whole genome shotgun (WGS) entry which is preliminary data.</text>
</comment>
<proteinExistence type="predicted"/>
<name>A0A3M6TX26_POCDA</name>
<keyword evidence="3" id="KW-1185">Reference proteome</keyword>
<feature type="region of interest" description="Disordered" evidence="1">
    <location>
        <begin position="281"/>
        <end position="304"/>
    </location>
</feature>
<dbReference type="Proteomes" id="UP000275408">
    <property type="component" value="Unassembled WGS sequence"/>
</dbReference>
<dbReference type="AlphaFoldDB" id="A0A3M6TX26"/>
<evidence type="ECO:0000313" key="3">
    <source>
        <dbReference type="Proteomes" id="UP000275408"/>
    </source>
</evidence>
<feature type="compositionally biased region" description="Basic and acidic residues" evidence="1">
    <location>
        <begin position="81"/>
        <end position="99"/>
    </location>
</feature>
<feature type="region of interest" description="Disordered" evidence="1">
    <location>
        <begin position="77"/>
        <end position="100"/>
    </location>
</feature>
<protein>
    <submittedName>
        <fullName evidence="2">Uncharacterized protein</fullName>
    </submittedName>
</protein>
<evidence type="ECO:0000256" key="1">
    <source>
        <dbReference type="SAM" id="MobiDB-lite"/>
    </source>
</evidence>
<dbReference type="OrthoDB" id="5990613at2759"/>
<sequence length="437" mass="49759">MHKKNSLHRNTSSMRIARAAQVRLDEISDKIERDKQKSIKSNYHEKVKIWNELKSIHRVFEPLYVIKENQAKLARNQPDLSKLDSKNRAHESDGMRKDGTVSLKYQPRLLQRAETQSNVTKPRRRHTEPKIEALEGWKAKPVNSTSQDTAAGSTQFKWRSQSWSFQGSSKIEAECPRLALPQRTEREHNSKLRSASEEPRISNSMCTIALGYMAFKRVLKNKKLSQGLEPKVVDSRFRSMSMHETELSANSRLVMPEHSEAINEKEDTLKLLFPATEKTVNPHLIKKDNNGRKPNSKRRASTCVNNRRQLISSLSWPLGELPVNPTGVQKSLLSPDHIPNAHSPNVSRSRSEMSVRSLPQALKTERVKTGKASGSTEQEHSSESDEEIKFGTFHEYFGEKPMHSWLKKPLKRGSKLLKPVGSGCFSESFQALTHSKT</sequence>
<organism evidence="2 3">
    <name type="scientific">Pocillopora damicornis</name>
    <name type="common">Cauliflower coral</name>
    <name type="synonym">Millepora damicornis</name>
    <dbReference type="NCBI Taxonomy" id="46731"/>
    <lineage>
        <taxon>Eukaryota</taxon>
        <taxon>Metazoa</taxon>
        <taxon>Cnidaria</taxon>
        <taxon>Anthozoa</taxon>
        <taxon>Hexacorallia</taxon>
        <taxon>Scleractinia</taxon>
        <taxon>Astrocoeniina</taxon>
        <taxon>Pocilloporidae</taxon>
        <taxon>Pocillopora</taxon>
    </lineage>
</organism>
<feature type="compositionally biased region" description="Basic and acidic residues" evidence="1">
    <location>
        <begin position="377"/>
        <end position="386"/>
    </location>
</feature>
<reference evidence="2 3" key="1">
    <citation type="journal article" date="2018" name="Sci. Rep.">
        <title>Comparative analysis of the Pocillopora damicornis genome highlights role of immune system in coral evolution.</title>
        <authorList>
            <person name="Cunning R."/>
            <person name="Bay R.A."/>
            <person name="Gillette P."/>
            <person name="Baker A.C."/>
            <person name="Traylor-Knowles N."/>
        </authorList>
    </citation>
    <scope>NUCLEOTIDE SEQUENCE [LARGE SCALE GENOMIC DNA]</scope>
    <source>
        <strain evidence="2">RSMAS</strain>
        <tissue evidence="2">Whole animal</tissue>
    </source>
</reference>
<evidence type="ECO:0000313" key="2">
    <source>
        <dbReference type="EMBL" id="RMX45902.1"/>
    </source>
</evidence>
<feature type="compositionally biased region" description="Low complexity" evidence="1">
    <location>
        <begin position="346"/>
        <end position="357"/>
    </location>
</feature>
<dbReference type="EMBL" id="RCHS01002752">
    <property type="protein sequence ID" value="RMX45902.1"/>
    <property type="molecule type" value="Genomic_DNA"/>
</dbReference>
<gene>
    <name evidence="2" type="ORF">pdam_00015067</name>
</gene>
<accession>A0A3M6TX26</accession>